<feature type="domain" description="Hemerythrin-like" evidence="1">
    <location>
        <begin position="2"/>
        <end position="133"/>
    </location>
</feature>
<organism evidence="2 3">
    <name type="scientific">Shewanella insulae</name>
    <dbReference type="NCBI Taxonomy" id="2681496"/>
    <lineage>
        <taxon>Bacteria</taxon>
        <taxon>Pseudomonadati</taxon>
        <taxon>Pseudomonadota</taxon>
        <taxon>Gammaproteobacteria</taxon>
        <taxon>Alteromonadales</taxon>
        <taxon>Shewanellaceae</taxon>
        <taxon>Shewanella</taxon>
    </lineage>
</organism>
<reference evidence="2 3" key="1">
    <citation type="submission" date="2019-12" db="EMBL/GenBank/DDBJ databases">
        <title>Shewanella insulae sp. nov., isolated from a tidal flat.</title>
        <authorList>
            <person name="Yoon J.-H."/>
        </authorList>
    </citation>
    <scope>NUCLEOTIDE SEQUENCE [LARGE SCALE GENOMIC DNA]</scope>
    <source>
        <strain evidence="2 3">JBTF-M18</strain>
    </source>
</reference>
<dbReference type="GO" id="GO:0005886">
    <property type="term" value="C:plasma membrane"/>
    <property type="evidence" value="ECO:0007669"/>
    <property type="project" value="TreeGrafter"/>
</dbReference>
<dbReference type="RefSeq" id="WP_160794077.1">
    <property type="nucleotide sequence ID" value="NZ_WRPA01000003.1"/>
</dbReference>
<dbReference type="Gene3D" id="1.20.120.520">
    <property type="entry name" value="nmb1532 protein domain like"/>
    <property type="match status" value="1"/>
</dbReference>
<protein>
    <submittedName>
        <fullName evidence="2">Hemerythrin</fullName>
    </submittedName>
</protein>
<keyword evidence="3" id="KW-1185">Reference proteome</keyword>
<dbReference type="Proteomes" id="UP000474778">
    <property type="component" value="Unassembled WGS sequence"/>
</dbReference>
<evidence type="ECO:0000313" key="3">
    <source>
        <dbReference type="Proteomes" id="UP000474778"/>
    </source>
</evidence>
<dbReference type="PANTHER" id="PTHR39966:SF1">
    <property type="entry name" value="HEMERYTHRIN-LIKE DOMAIN-CONTAINING PROTEIN"/>
    <property type="match status" value="1"/>
</dbReference>
<dbReference type="AlphaFoldDB" id="A0A6L7HWP1"/>
<sequence>MLARLHNDHKHIAILLNILKNKQQKLQNGEAVNFNLIRDIVEYMQSYAEHSHHPVEDLINEFYIQTHPQEALEKQLGEEHHSLIESSTNLMSTLNLILSDVPVQNETLSQALKEYVEAQRNHMMYEEAKLFPIWQAGMTEAQWQEVADRCKERLISDPLFSDDDNLLFEELKEYLVKAEE</sequence>
<evidence type="ECO:0000313" key="2">
    <source>
        <dbReference type="EMBL" id="MXR68074.1"/>
    </source>
</evidence>
<name>A0A6L7HWP1_9GAMM</name>
<gene>
    <name evidence="2" type="ORF">GNT65_05215</name>
</gene>
<accession>A0A6L7HWP1</accession>
<dbReference type="PANTHER" id="PTHR39966">
    <property type="entry name" value="BLL2471 PROTEIN-RELATED"/>
    <property type="match status" value="1"/>
</dbReference>
<proteinExistence type="predicted"/>
<dbReference type="EMBL" id="WRPA01000003">
    <property type="protein sequence ID" value="MXR68074.1"/>
    <property type="molecule type" value="Genomic_DNA"/>
</dbReference>
<dbReference type="Pfam" id="PF01814">
    <property type="entry name" value="Hemerythrin"/>
    <property type="match status" value="1"/>
</dbReference>
<evidence type="ECO:0000259" key="1">
    <source>
        <dbReference type="Pfam" id="PF01814"/>
    </source>
</evidence>
<comment type="caution">
    <text evidence="2">The sequence shown here is derived from an EMBL/GenBank/DDBJ whole genome shotgun (WGS) entry which is preliminary data.</text>
</comment>
<dbReference type="InterPro" id="IPR012312">
    <property type="entry name" value="Hemerythrin-like"/>
</dbReference>